<dbReference type="PANTHER" id="PTHR30572">
    <property type="entry name" value="MEMBRANE COMPONENT OF TRANSPORTER-RELATED"/>
    <property type="match status" value="1"/>
</dbReference>
<proteinExistence type="inferred from homology"/>
<dbReference type="InterPro" id="IPR003838">
    <property type="entry name" value="ABC3_permease_C"/>
</dbReference>
<keyword evidence="3 7" id="KW-0812">Transmembrane</keyword>
<feature type="transmembrane region" description="Helical" evidence="7">
    <location>
        <begin position="646"/>
        <end position="671"/>
    </location>
</feature>
<feature type="domain" description="ABC3 transporter permease C-terminal" evidence="8">
    <location>
        <begin position="656"/>
        <end position="773"/>
    </location>
</feature>
<evidence type="ECO:0000313" key="9">
    <source>
        <dbReference type="EMBL" id="MVU80391.1"/>
    </source>
</evidence>
<evidence type="ECO:0000256" key="2">
    <source>
        <dbReference type="ARBA" id="ARBA00022475"/>
    </source>
</evidence>
<evidence type="ECO:0000256" key="7">
    <source>
        <dbReference type="SAM" id="Phobius"/>
    </source>
</evidence>
<keyword evidence="4 7" id="KW-1133">Transmembrane helix</keyword>
<evidence type="ECO:0000256" key="4">
    <source>
        <dbReference type="ARBA" id="ARBA00022989"/>
    </source>
</evidence>
<keyword evidence="2" id="KW-1003">Cell membrane</keyword>
<feature type="transmembrane region" description="Helical" evidence="7">
    <location>
        <begin position="434"/>
        <end position="454"/>
    </location>
</feature>
<name>A0A7K1V1I1_9NOCA</name>
<comment type="similarity">
    <text evidence="6">Belongs to the ABC-4 integral membrane protein family.</text>
</comment>
<feature type="domain" description="ABC3 transporter permease C-terminal" evidence="8">
    <location>
        <begin position="268"/>
        <end position="386"/>
    </location>
</feature>
<evidence type="ECO:0000256" key="6">
    <source>
        <dbReference type="ARBA" id="ARBA00038076"/>
    </source>
</evidence>
<keyword evidence="10" id="KW-1185">Reference proteome</keyword>
<feature type="transmembrane region" description="Helical" evidence="7">
    <location>
        <begin position="21"/>
        <end position="42"/>
    </location>
</feature>
<accession>A0A7K1V1I1</accession>
<dbReference type="GO" id="GO:0005886">
    <property type="term" value="C:plasma membrane"/>
    <property type="evidence" value="ECO:0007669"/>
    <property type="project" value="UniProtKB-SubCell"/>
</dbReference>
<feature type="transmembrane region" description="Helical" evidence="7">
    <location>
        <begin position="310"/>
        <end position="335"/>
    </location>
</feature>
<feature type="transmembrane region" description="Helical" evidence="7">
    <location>
        <begin position="740"/>
        <end position="761"/>
    </location>
</feature>
<dbReference type="Pfam" id="PF02687">
    <property type="entry name" value="FtsX"/>
    <property type="match status" value="2"/>
</dbReference>
<dbReference type="RefSeq" id="WP_157390042.1">
    <property type="nucleotide sequence ID" value="NZ_WRPP01000005.1"/>
</dbReference>
<dbReference type="PANTHER" id="PTHR30572:SF4">
    <property type="entry name" value="ABC TRANSPORTER PERMEASE YTRF"/>
    <property type="match status" value="1"/>
</dbReference>
<feature type="transmembrane region" description="Helical" evidence="7">
    <location>
        <begin position="361"/>
        <end position="384"/>
    </location>
</feature>
<dbReference type="Proteomes" id="UP000466794">
    <property type="component" value="Unassembled WGS sequence"/>
</dbReference>
<evidence type="ECO:0000259" key="8">
    <source>
        <dbReference type="Pfam" id="PF02687"/>
    </source>
</evidence>
<comment type="caution">
    <text evidence="9">The sequence shown here is derived from an EMBL/GenBank/DDBJ whole genome shotgun (WGS) entry which is preliminary data.</text>
</comment>
<gene>
    <name evidence="9" type="ORF">GPX89_24470</name>
</gene>
<comment type="subcellular location">
    <subcellularLocation>
        <location evidence="1">Cell membrane</location>
        <topology evidence="1">Multi-pass membrane protein</topology>
    </subcellularLocation>
</comment>
<dbReference type="GO" id="GO:0022857">
    <property type="term" value="F:transmembrane transporter activity"/>
    <property type="evidence" value="ECO:0007669"/>
    <property type="project" value="TreeGrafter"/>
</dbReference>
<dbReference type="InterPro" id="IPR050250">
    <property type="entry name" value="Macrolide_Exporter_MacB"/>
</dbReference>
<keyword evidence="5 7" id="KW-0472">Membrane</keyword>
<evidence type="ECO:0000256" key="3">
    <source>
        <dbReference type="ARBA" id="ARBA00022692"/>
    </source>
</evidence>
<organism evidence="9 10">
    <name type="scientific">Nocardia terrae</name>
    <dbReference type="NCBI Taxonomy" id="2675851"/>
    <lineage>
        <taxon>Bacteria</taxon>
        <taxon>Bacillati</taxon>
        <taxon>Actinomycetota</taxon>
        <taxon>Actinomycetes</taxon>
        <taxon>Mycobacteriales</taxon>
        <taxon>Nocardiaceae</taxon>
        <taxon>Nocardia</taxon>
    </lineage>
</organism>
<protein>
    <submittedName>
        <fullName evidence="9">FtsX-like permease family protein</fullName>
    </submittedName>
</protein>
<reference evidence="9 10" key="1">
    <citation type="submission" date="2019-12" db="EMBL/GenBank/DDBJ databases">
        <title>Nocardia sp. nov. ET3-3 isolated from soil.</title>
        <authorList>
            <person name="Kanchanasin P."/>
            <person name="Tanasupawat S."/>
            <person name="Yuki M."/>
            <person name="Kudo T."/>
        </authorList>
    </citation>
    <scope>NUCLEOTIDE SEQUENCE [LARGE SCALE GENOMIC DNA]</scope>
    <source>
        <strain evidence="9 10">ET3-3</strain>
    </source>
</reference>
<dbReference type="AlphaFoldDB" id="A0A7K1V1I1"/>
<sequence length="783" mass="82612">MFMASRRVLALKILRDLRRRATQVAAIAATVLLGVLLFVASYDSFRNLDTSYHHTYSRLHFADFTAAGGDPVHIADAVRDTPGVARVSVRTQADVPMSIGGTKLLGRVVGITGPDGVNEISVATGRLPDAAHPDQVMVEHHAAQTFGLPPGSTLQVFDGTTWHRLSASGVAWSPEYLWPARSRQEVLGDPHGFAVVFAPQEQVRRLTGNAGADQVLVEMDSTATQSERDQVMRLLRTAGAVDVQTQAEQPSNAALHEDLSGFSELAVAFPALFLIGAAIAEYVLITRLVLAERPIIGTMLAMGARRRTVIGHYVGYGVGMVLAGTVFGVVGGYFATSAVTAAYTRAVSIPDTVIDHRWSTALIAAALGLLTGAIAGLVPAVAAARVAPAAAMRGDGLRPDRAGRWSRLTARWYGLPVVARMTLRSLARGRRRTIATMTGTVLALVLILASVGMLTSMRSALHIQFDRVDREDATVITSAPTNELATQLRSISGVTDVEPAALTPVTLAAGGRSYPTTLTGLMPDTTMHGFLTPDGSTTRLPDTGILVGAAAASKLDVSVGDTVTVTPALGAPRNEQIRGLLDEPLGTFAYATRTTATDIGGAGLHGYLLRFTGTADRNTLRATVTGLPGVLAYSDTRAIQDQMNQFLGLFWAFIAAMLIFGTLLAFTVIYVTMTVSLAERTTELATLRAAGVPVRRLTASLAAENLTATLLAVPLGLAAGYLAAWALLRSFASDMFTLGLSLGLAAPVLAALAVIAAAALSQLPAARLVRRIDIAHVVRERAQ</sequence>
<feature type="transmembrane region" description="Helical" evidence="7">
    <location>
        <begin position="267"/>
        <end position="290"/>
    </location>
</feature>
<evidence type="ECO:0000313" key="10">
    <source>
        <dbReference type="Proteomes" id="UP000466794"/>
    </source>
</evidence>
<evidence type="ECO:0000256" key="1">
    <source>
        <dbReference type="ARBA" id="ARBA00004651"/>
    </source>
</evidence>
<dbReference type="EMBL" id="WRPP01000005">
    <property type="protein sequence ID" value="MVU80391.1"/>
    <property type="molecule type" value="Genomic_DNA"/>
</dbReference>
<feature type="transmembrane region" description="Helical" evidence="7">
    <location>
        <begin position="705"/>
        <end position="728"/>
    </location>
</feature>
<evidence type="ECO:0000256" key="5">
    <source>
        <dbReference type="ARBA" id="ARBA00023136"/>
    </source>
</evidence>